<evidence type="ECO:0000313" key="2">
    <source>
        <dbReference type="EMBL" id="MBO0515566.1"/>
    </source>
</evidence>
<organism evidence="2 3">
    <name type="scientific">Streptomyces beijiangensis</name>
    <dbReference type="NCBI Taxonomy" id="163361"/>
    <lineage>
        <taxon>Bacteria</taxon>
        <taxon>Bacillati</taxon>
        <taxon>Actinomycetota</taxon>
        <taxon>Actinomycetes</taxon>
        <taxon>Kitasatosporales</taxon>
        <taxon>Streptomycetaceae</taxon>
        <taxon>Streptomyces</taxon>
    </lineage>
</organism>
<dbReference type="RefSeq" id="WP_206966490.1">
    <property type="nucleotide sequence ID" value="NZ_BAAAJJ010000001.1"/>
</dbReference>
<accession>A0A939JGV0</accession>
<dbReference type="AlphaFoldDB" id="A0A939JGV0"/>
<feature type="region of interest" description="Disordered" evidence="1">
    <location>
        <begin position="1"/>
        <end position="61"/>
    </location>
</feature>
<dbReference type="EMBL" id="JAFLRJ010000299">
    <property type="protein sequence ID" value="MBO0515566.1"/>
    <property type="molecule type" value="Genomic_DNA"/>
</dbReference>
<name>A0A939JGV0_9ACTN</name>
<comment type="caution">
    <text evidence="2">The sequence shown here is derived from an EMBL/GenBank/DDBJ whole genome shotgun (WGS) entry which is preliminary data.</text>
</comment>
<dbReference type="Proteomes" id="UP000664167">
    <property type="component" value="Unassembled WGS sequence"/>
</dbReference>
<proteinExistence type="predicted"/>
<sequence>MPTDTPEDYEEADPADAAEQRTELTPQEDDPLTSIDPAAVNEADAAEQTRVVPLDEDDYRS</sequence>
<evidence type="ECO:0000313" key="3">
    <source>
        <dbReference type="Proteomes" id="UP000664167"/>
    </source>
</evidence>
<feature type="compositionally biased region" description="Acidic residues" evidence="1">
    <location>
        <begin position="1"/>
        <end position="16"/>
    </location>
</feature>
<reference evidence="2" key="1">
    <citation type="submission" date="2021-03" db="EMBL/GenBank/DDBJ databases">
        <title>Streptomyces poriferae sp. nov., a novel marine sponge-derived Actinobacteria species with anti-MRSA activity.</title>
        <authorList>
            <person name="Sandoval-Powers M."/>
            <person name="Kralova S."/>
            <person name="Nguyen G.-S."/>
            <person name="Fawwal D."/>
            <person name="Degnes K."/>
            <person name="Klinkenberg G."/>
            <person name="Sletta H."/>
            <person name="Wentzel A."/>
            <person name="Liles M.R."/>
        </authorList>
    </citation>
    <scope>NUCLEOTIDE SEQUENCE</scope>
    <source>
        <strain evidence="2">DSM 41794</strain>
    </source>
</reference>
<keyword evidence="3" id="KW-1185">Reference proteome</keyword>
<protein>
    <submittedName>
        <fullName evidence="2">Uncharacterized protein</fullName>
    </submittedName>
</protein>
<evidence type="ECO:0000256" key="1">
    <source>
        <dbReference type="SAM" id="MobiDB-lite"/>
    </source>
</evidence>
<gene>
    <name evidence="2" type="ORF">J0695_27790</name>
</gene>